<dbReference type="Proteomes" id="UP000322294">
    <property type="component" value="Unassembled WGS sequence"/>
</dbReference>
<accession>A0A5S5AWA8</accession>
<feature type="domain" description="SLH" evidence="2">
    <location>
        <begin position="171"/>
        <end position="233"/>
    </location>
</feature>
<proteinExistence type="predicted"/>
<evidence type="ECO:0000259" key="2">
    <source>
        <dbReference type="PROSITE" id="PS51272"/>
    </source>
</evidence>
<evidence type="ECO:0000313" key="4">
    <source>
        <dbReference type="Proteomes" id="UP000322294"/>
    </source>
</evidence>
<gene>
    <name evidence="3" type="ORF">LZ11_00788</name>
</gene>
<evidence type="ECO:0000256" key="1">
    <source>
        <dbReference type="ARBA" id="ARBA00022737"/>
    </source>
</evidence>
<dbReference type="InterPro" id="IPR001119">
    <property type="entry name" value="SLH_dom"/>
</dbReference>
<dbReference type="PROSITE" id="PS51272">
    <property type="entry name" value="SLH"/>
    <property type="match status" value="2"/>
</dbReference>
<organism evidence="3 4">
    <name type="scientific">Thermosediminibacter litoriperuensis</name>
    <dbReference type="NCBI Taxonomy" id="291989"/>
    <lineage>
        <taxon>Bacteria</taxon>
        <taxon>Bacillati</taxon>
        <taxon>Bacillota</taxon>
        <taxon>Clostridia</taxon>
        <taxon>Thermosediminibacterales</taxon>
        <taxon>Thermosediminibacteraceae</taxon>
        <taxon>Thermosediminibacter</taxon>
    </lineage>
</organism>
<dbReference type="AlphaFoldDB" id="A0A5S5AWA8"/>
<keyword evidence="4" id="KW-1185">Reference proteome</keyword>
<dbReference type="Pfam" id="PF00395">
    <property type="entry name" value="SLH"/>
    <property type="match status" value="2"/>
</dbReference>
<evidence type="ECO:0000313" key="3">
    <source>
        <dbReference type="EMBL" id="TYP57473.1"/>
    </source>
</evidence>
<keyword evidence="1" id="KW-0677">Repeat</keyword>
<sequence>MLKIRYRAIRTVVLLLIAVLISINPAGAQGVEYRGTAYAGSLIKNINFADTARHWAKSSIARVAAMAVMVGERGRFFPDRPVTREEAVAALVRLSGMEAASTSGGKAGTENFQSSDWARDYIKAAARAGLLDQTELSGMDFRARVSRQEVFTWAGRALKIEPLKGSDVLKAAAFADYGEIDNRRLPYIAALAGKGIASGWNGRFYPNKTMTRGELAALLDRLKAGIPGGVIVKRGWVSSIAAMPPYTVYAVRTEDGPVYDLKAIRGEIDFPVIKSGVVYDSRALAEGDYVLLALRHDEVLFAEVTGAGRQAVSGELMGTEGDRIYIKDPRGNVHSFRLAAYPEVYVDGKKSSFSDLLPGVEVSAAAMNGTVYRLDVSSGRDDFGMPAARGPVEGTVKEVREKDGWYEVTVGVPGQGETKISLAPDTAVVKNGAAAEPGEIRPGDRIVAYFGPQSQTAPERVKVASGGRVNKIVRGRLVEGIPGEGIVLSDVMEFYFGTFFKKAGIMKVNLSKDTEVYTGAGAATPEDLIANYTGREIYAALNEEYGVKKAVKILVKSGDEYVANGPIDEVRWSTGEIEVGDVEALFDGLTISVLRGTSVYPDYLEEDREVFIVVNRSGSASKAAILYQPEFYDKSFEVLKGQIYEITRDGLVIRYRSVLEGSLWSSGSKSNKYEYSLADDVRIIDATGSSPKEISRQDFLKDRYIENYYYRSAYMISRGDKILAMIIKQGGRDDDTVSLGTIEAVADDGSRVTLANMLDYSQFGERWNTELPDRLELDMSGALVMERGEAAEKHNLRPGQLLYVIRENNAGLLAFVFEF</sequence>
<protein>
    <submittedName>
        <fullName evidence="3">S-layer family protein</fullName>
    </submittedName>
</protein>
<dbReference type="RefSeq" id="WP_170240278.1">
    <property type="nucleotide sequence ID" value="NZ_VNHO01000006.1"/>
</dbReference>
<reference evidence="3 4" key="1">
    <citation type="submission" date="2019-07" db="EMBL/GenBank/DDBJ databases">
        <title>Genomic Encyclopedia of Type Strains, Phase I: the one thousand microbial genomes (KMG-I) project.</title>
        <authorList>
            <person name="Kyrpides N."/>
        </authorList>
    </citation>
    <scope>NUCLEOTIDE SEQUENCE [LARGE SCALE GENOMIC DNA]</scope>
    <source>
        <strain evidence="3 4">DSM 16647</strain>
    </source>
</reference>
<name>A0A5S5AWA8_9FIRM</name>
<feature type="domain" description="SLH" evidence="2">
    <location>
        <begin position="43"/>
        <end position="105"/>
    </location>
</feature>
<comment type="caution">
    <text evidence="3">The sequence shown here is derived from an EMBL/GenBank/DDBJ whole genome shotgun (WGS) entry which is preliminary data.</text>
</comment>
<dbReference type="EMBL" id="VNHO01000006">
    <property type="protein sequence ID" value="TYP57473.1"/>
    <property type="molecule type" value="Genomic_DNA"/>
</dbReference>